<dbReference type="InterPro" id="IPR011330">
    <property type="entry name" value="Glyco_hydro/deAcase_b/a-brl"/>
</dbReference>
<evidence type="ECO:0000313" key="3">
    <source>
        <dbReference type="Proteomes" id="UP000225433"/>
    </source>
</evidence>
<reference evidence="2 3" key="1">
    <citation type="journal article" date="2017" name="Nat. Microbiol.">
        <title>Natural product diversity associated with the nematode symbionts Photorhabdus and Xenorhabdus.</title>
        <authorList>
            <person name="Tobias N.J."/>
            <person name="Wolff H."/>
            <person name="Djahanschiri B."/>
            <person name="Grundmann F."/>
            <person name="Kronenwerth M."/>
            <person name="Shi Y.M."/>
            <person name="Simonyi S."/>
            <person name="Grun P."/>
            <person name="Shapiro-Ilan D."/>
            <person name="Pidot S.J."/>
            <person name="Stinear T.P."/>
            <person name="Ebersberger I."/>
            <person name="Bode H.B."/>
        </authorList>
    </citation>
    <scope>NUCLEOTIDE SEQUENCE [LARGE SCALE GENOMIC DNA]</scope>
    <source>
        <strain evidence="2 3">DSM 17903</strain>
    </source>
</reference>
<keyword evidence="1" id="KW-0812">Transmembrane</keyword>
<keyword evidence="1" id="KW-1133">Transmembrane helix</keyword>
<evidence type="ECO:0000313" key="2">
    <source>
        <dbReference type="EMBL" id="PHM57705.1"/>
    </source>
</evidence>
<feature type="transmembrane region" description="Helical" evidence="1">
    <location>
        <begin position="7"/>
        <end position="29"/>
    </location>
</feature>
<dbReference type="GO" id="GO:0005975">
    <property type="term" value="P:carbohydrate metabolic process"/>
    <property type="evidence" value="ECO:0007669"/>
    <property type="project" value="InterPro"/>
</dbReference>
<dbReference type="EMBL" id="NJAI01000001">
    <property type="protein sequence ID" value="PHM57705.1"/>
    <property type="molecule type" value="Genomic_DNA"/>
</dbReference>
<sequence length="343" mass="39963">MILELRYVVAMRTIVVTIIIIFWCILMPLPAFIITIDTEGDDLWQNREQISTKNTGYLPRFQDLCERFGFKPVWLTNYEMAMDDSYIEFAKDVIARNTGEIGMHLHAWNNPPIVSLTDDDMHYKPYLIEYPKDQIKAKVDLMTNLLEDKFQTKMLSHRAGRWAFNEYYAQLLVEYGYQVDCSVTPKVNWSFTKGDPNGNGGTDYSRFPAHAYFMDLQDISKEGDSPLLQVPMSIQYKHSPVMNFVKQQYDRLRGKQRSPSVNWLRPKGGNLEQMKSVVQQTLAGGSDYVEFMLHSSEFMPGGSPVFKNEEQIEHLYQDLEGLFEFLKPLVQGMMLSEYYQWKL</sequence>
<dbReference type="AlphaFoldDB" id="A0A2G0QEP4"/>
<proteinExistence type="predicted"/>
<comment type="caution">
    <text evidence="2">The sequence shown here is derived from an EMBL/GenBank/DDBJ whole genome shotgun (WGS) entry which is preliminary data.</text>
</comment>
<dbReference type="Gene3D" id="3.20.20.370">
    <property type="entry name" value="Glycoside hydrolase/deacetylase"/>
    <property type="match status" value="1"/>
</dbReference>
<keyword evidence="1" id="KW-0472">Membrane</keyword>
<organism evidence="2 3">
    <name type="scientific">Xenorhabdus hominickii</name>
    <dbReference type="NCBI Taxonomy" id="351679"/>
    <lineage>
        <taxon>Bacteria</taxon>
        <taxon>Pseudomonadati</taxon>
        <taxon>Pseudomonadota</taxon>
        <taxon>Gammaproteobacteria</taxon>
        <taxon>Enterobacterales</taxon>
        <taxon>Morganellaceae</taxon>
        <taxon>Xenorhabdus</taxon>
    </lineage>
</organism>
<dbReference type="SUPFAM" id="SSF88713">
    <property type="entry name" value="Glycoside hydrolase/deacetylase"/>
    <property type="match status" value="1"/>
</dbReference>
<gene>
    <name evidence="2" type="ORF">Xhom_00703</name>
</gene>
<name>A0A2G0QEP4_XENHO</name>
<accession>A0A2G0QEP4</accession>
<dbReference type="Proteomes" id="UP000225433">
    <property type="component" value="Unassembled WGS sequence"/>
</dbReference>
<dbReference type="STRING" id="351679.A9255_14975"/>
<protein>
    <submittedName>
        <fullName evidence="2">Deacetylase</fullName>
    </submittedName>
</protein>
<evidence type="ECO:0000256" key="1">
    <source>
        <dbReference type="SAM" id="Phobius"/>
    </source>
</evidence>
<dbReference type="CDD" id="cd10935">
    <property type="entry name" value="CE4_WalW"/>
    <property type="match status" value="1"/>
</dbReference>